<proteinExistence type="inferred from homology"/>
<evidence type="ECO:0000313" key="4">
    <source>
        <dbReference type="EMBL" id="QDO85735.1"/>
    </source>
</evidence>
<evidence type="ECO:0000259" key="3">
    <source>
        <dbReference type="Pfam" id="PF02678"/>
    </source>
</evidence>
<keyword evidence="5" id="KW-1185">Reference proteome</keyword>
<dbReference type="SUPFAM" id="SSF51182">
    <property type="entry name" value="RmlC-like cupins"/>
    <property type="match status" value="1"/>
</dbReference>
<evidence type="ECO:0000256" key="1">
    <source>
        <dbReference type="ARBA" id="ARBA00008416"/>
    </source>
</evidence>
<protein>
    <submittedName>
        <fullName evidence="4">Pilus assembly protein</fullName>
    </submittedName>
</protein>
<accession>A0ABX5X318</accession>
<dbReference type="InterPro" id="IPR014710">
    <property type="entry name" value="RmlC-like_jellyroll"/>
</dbReference>
<dbReference type="Pfam" id="PF02678">
    <property type="entry name" value="Pirin"/>
    <property type="match status" value="1"/>
</dbReference>
<dbReference type="Gene3D" id="2.60.120.10">
    <property type="entry name" value="Jelly Rolls"/>
    <property type="match status" value="1"/>
</dbReference>
<comment type="similarity">
    <text evidence="1 2">Belongs to the pirin family.</text>
</comment>
<evidence type="ECO:0000313" key="5">
    <source>
        <dbReference type="Proteomes" id="UP000315947"/>
    </source>
</evidence>
<name>A0ABX5X318_9GAMM</name>
<organism evidence="4 5">
    <name type="scientific">Shewanella psychropiezotolerans</name>
    <dbReference type="NCBI Taxonomy" id="2593655"/>
    <lineage>
        <taxon>Bacteria</taxon>
        <taxon>Pseudomonadati</taxon>
        <taxon>Pseudomonadota</taxon>
        <taxon>Gammaproteobacteria</taxon>
        <taxon>Alteromonadales</taxon>
        <taxon>Shewanellaceae</taxon>
        <taxon>Shewanella</taxon>
    </lineage>
</organism>
<dbReference type="Proteomes" id="UP000315947">
    <property type="component" value="Chromosome"/>
</dbReference>
<evidence type="ECO:0000256" key="2">
    <source>
        <dbReference type="RuleBase" id="RU003457"/>
    </source>
</evidence>
<dbReference type="RefSeq" id="WP_144048049.1">
    <property type="nucleotide sequence ID" value="NZ_CP041614.1"/>
</dbReference>
<dbReference type="InterPro" id="IPR003829">
    <property type="entry name" value="Pirin_N_dom"/>
</dbReference>
<gene>
    <name evidence="4" type="ORF">FM037_23795</name>
</gene>
<dbReference type="PANTHER" id="PTHR43212">
    <property type="entry name" value="QUERCETIN 2,3-DIOXYGENASE"/>
    <property type="match status" value="1"/>
</dbReference>
<dbReference type="InterPro" id="IPR011051">
    <property type="entry name" value="RmlC_Cupin_sf"/>
</dbReference>
<dbReference type="InterPro" id="IPR012093">
    <property type="entry name" value="Pirin"/>
</dbReference>
<sequence length="224" mass="24756">MEVLTKSELREGGFAGLKEHQFVMGKKAFGSNRNPQTWDGLGNFVYLADARFMPKGETLMHGHREVDVISVMVKGRINHEGSLEHGQMMNAKQAQVQRAGGEGFSHNEVNPDSEENQMIQLWVLPERSGEKAGYKLYSPKTGELTRIYGGEVGQDKTFDSRTQISVANLQEGHRFEQNTASLVYVSEGKVEIDGSLIEAGTLVRSDAFKLVALTSAQVIVIDKV</sequence>
<dbReference type="EMBL" id="CP041614">
    <property type="protein sequence ID" value="QDO85735.1"/>
    <property type="molecule type" value="Genomic_DNA"/>
</dbReference>
<dbReference type="PANTHER" id="PTHR43212:SF3">
    <property type="entry name" value="QUERCETIN 2,3-DIOXYGENASE"/>
    <property type="match status" value="1"/>
</dbReference>
<feature type="domain" description="Pirin N-terminal" evidence="3">
    <location>
        <begin position="56"/>
        <end position="123"/>
    </location>
</feature>
<reference evidence="4 5" key="1">
    <citation type="submission" date="2019-07" db="EMBL/GenBank/DDBJ databases">
        <title>Shewanella sp. YLB-06 whole genomic sequence.</title>
        <authorList>
            <person name="Yu L."/>
        </authorList>
    </citation>
    <scope>NUCLEOTIDE SEQUENCE [LARGE SCALE GENOMIC DNA]</scope>
    <source>
        <strain evidence="4 5">YLB-06</strain>
    </source>
</reference>